<comment type="cofactor">
    <cofactor evidence="1">
        <name>Mg(2+)</name>
        <dbReference type="ChEBI" id="CHEBI:18420"/>
    </cofactor>
</comment>
<dbReference type="SUPFAM" id="SSF56037">
    <property type="entry name" value="PheT/TilS domain"/>
    <property type="match status" value="1"/>
</dbReference>
<keyword evidence="6" id="KW-0963">Cytoplasm</keyword>
<dbReference type="PaxDb" id="2903-EOD34025"/>
<evidence type="ECO:0000256" key="11">
    <source>
        <dbReference type="ARBA" id="ARBA00022842"/>
    </source>
</evidence>
<evidence type="ECO:0000256" key="9">
    <source>
        <dbReference type="ARBA" id="ARBA00022741"/>
    </source>
</evidence>
<keyword evidence="10" id="KW-0067">ATP-binding</keyword>
<dbReference type="InterPro" id="IPR041616">
    <property type="entry name" value="PheRS_beta_core"/>
</dbReference>
<protein>
    <recommendedName>
        <fullName evidence="5">phenylalanine--tRNA ligase</fullName>
        <ecNumber evidence="5">6.1.1.20</ecNumber>
    </recommendedName>
    <alternativeName>
        <fullName evidence="14">Phenylalanyl-tRNA synthetase beta subunit</fullName>
    </alternativeName>
</protein>
<dbReference type="InterPro" id="IPR009061">
    <property type="entry name" value="DNA-bd_dom_put_sf"/>
</dbReference>
<dbReference type="SUPFAM" id="SSF46955">
    <property type="entry name" value="Putative DNA-binding domain"/>
    <property type="match status" value="2"/>
</dbReference>
<dbReference type="STRING" id="2903.R1F562"/>
<keyword evidence="8" id="KW-0479">Metal-binding</keyword>
<dbReference type="PANTHER" id="PTHR10947">
    <property type="entry name" value="PHENYLALANYL-TRNA SYNTHETASE BETA CHAIN AND LEUCINE-RICH REPEAT-CONTAINING PROTEIN 47"/>
    <property type="match status" value="1"/>
</dbReference>
<dbReference type="HOGENOM" id="CLU_020279_2_0_1"/>
<dbReference type="GO" id="GO:0006432">
    <property type="term" value="P:phenylalanyl-tRNA aminoacylation"/>
    <property type="evidence" value="ECO:0007669"/>
    <property type="project" value="InterPro"/>
</dbReference>
<organism evidence="17 18">
    <name type="scientific">Emiliania huxleyi (strain CCMP1516)</name>
    <dbReference type="NCBI Taxonomy" id="280463"/>
    <lineage>
        <taxon>Eukaryota</taxon>
        <taxon>Haptista</taxon>
        <taxon>Haptophyta</taxon>
        <taxon>Prymnesiophyceae</taxon>
        <taxon>Isochrysidales</taxon>
        <taxon>Noelaerhabdaceae</taxon>
        <taxon>Emiliania</taxon>
    </lineage>
</organism>
<dbReference type="Pfam" id="PF18262">
    <property type="entry name" value="PhetRS_B1"/>
    <property type="match status" value="1"/>
</dbReference>
<evidence type="ECO:0000313" key="18">
    <source>
        <dbReference type="Proteomes" id="UP000013827"/>
    </source>
</evidence>
<dbReference type="EC" id="6.1.1.20" evidence="5"/>
<comment type="subcellular location">
    <subcellularLocation>
        <location evidence="2">Cytoplasm</location>
    </subcellularLocation>
</comment>
<dbReference type="InterPro" id="IPR005147">
    <property type="entry name" value="tRNA_synthase_B5-dom"/>
</dbReference>
<dbReference type="Gene3D" id="3.30.930.10">
    <property type="entry name" value="Bira Bifunctional Protein, Domain 2"/>
    <property type="match status" value="1"/>
</dbReference>
<evidence type="ECO:0000256" key="14">
    <source>
        <dbReference type="ARBA" id="ARBA00033189"/>
    </source>
</evidence>
<dbReference type="Gene3D" id="3.50.40.10">
    <property type="entry name" value="Phenylalanyl-trna Synthetase, Chain B, domain 3"/>
    <property type="match status" value="1"/>
</dbReference>
<dbReference type="Pfam" id="PF03483">
    <property type="entry name" value="B3_4"/>
    <property type="match status" value="1"/>
</dbReference>
<evidence type="ECO:0000256" key="8">
    <source>
        <dbReference type="ARBA" id="ARBA00022723"/>
    </source>
</evidence>
<name>A0A0D3KE40_EMIH1</name>
<dbReference type="AlphaFoldDB" id="A0A0D3KE40"/>
<dbReference type="eggNOG" id="KOG2472">
    <property type="taxonomic scope" value="Eukaryota"/>
</dbReference>
<keyword evidence="12" id="KW-0648">Protein biosynthesis</keyword>
<dbReference type="Pfam" id="PF17759">
    <property type="entry name" value="tRNA_synthFbeta"/>
    <property type="match status" value="1"/>
</dbReference>
<keyword evidence="7" id="KW-0436">Ligase</keyword>
<dbReference type="InterPro" id="IPR045864">
    <property type="entry name" value="aa-tRNA-synth_II/BPL/LPL"/>
</dbReference>
<comment type="similarity">
    <text evidence="3">Belongs to the phenylalanyl-tRNA synthetase beta subunit family. Type 2 subfamily.</text>
</comment>
<evidence type="ECO:0000256" key="10">
    <source>
        <dbReference type="ARBA" id="ARBA00022840"/>
    </source>
</evidence>
<dbReference type="Pfam" id="PF03484">
    <property type="entry name" value="B5"/>
    <property type="match status" value="1"/>
</dbReference>
<dbReference type="SMART" id="SM00873">
    <property type="entry name" value="B3_4"/>
    <property type="match status" value="1"/>
</dbReference>
<dbReference type="OMA" id="FPGRCAN"/>
<evidence type="ECO:0000256" key="6">
    <source>
        <dbReference type="ARBA" id="ARBA00022490"/>
    </source>
</evidence>
<evidence type="ECO:0000256" key="15">
    <source>
        <dbReference type="ARBA" id="ARBA00049255"/>
    </source>
</evidence>
<sequence>MPTVGILRDPLFEALGRSYTEDEFQELCFEFGIELDDVEEEEDAGTKTRGAASGEKVVTYKIEVPANRYDILCLEGMKRALRVFLGLDSPPTYTLSPPEPQLRITVEPPTAGIRPYVLCAVLRGCTLGQRAYNSFLDLQDRLHHNIARRRTLVAIGTHDLDKLSPPFRYTARPPKDIRFVPLAQEKEFDAEELFAFYNDPTRNSPLKKFLPILAGASHYPVLYDSQDRVLSLPPIINGEHSRISPQTRNVFIECTCTDLTKGKQVLNTIVAMFSEYASTPFAVEPVAVQYPAGPSHPKLAGQTVLTPDLSERVVSAGVGYIQRAVGLGADALPAEAIPPLLRKMMLDASLVDGGESVSVRVPITRPDVMHACDVMEDVAVAYSFNKLPRPLPPVCCMGSQQPVTKLTELMRIELAQMGFTEALSFALCSSDDCFSKLRREEGGANRAVVISNPKTEEFQVCRTSLLPGLLKTLGKNKSNPLPWKLFEAADVVLVDDESDVGASNQRRLAMVYTGADGSGFEVLHGAVERSLLMLGPKASGFSIRRGSDPAYLDGRCAEVVLPTGRVVGTFGTVHPEVLANFELEFPTSAADIDLQYFV</sequence>
<dbReference type="GO" id="GO:0005524">
    <property type="term" value="F:ATP binding"/>
    <property type="evidence" value="ECO:0007669"/>
    <property type="project" value="UniProtKB-KW"/>
</dbReference>
<evidence type="ECO:0000256" key="2">
    <source>
        <dbReference type="ARBA" id="ARBA00004496"/>
    </source>
</evidence>
<evidence type="ECO:0000256" key="1">
    <source>
        <dbReference type="ARBA" id="ARBA00001946"/>
    </source>
</evidence>
<dbReference type="GeneID" id="17279295"/>
<comment type="subunit">
    <text evidence="4">Tetramer of two alpha and two beta subunits.</text>
</comment>
<dbReference type="RefSeq" id="XP_005786454.1">
    <property type="nucleotide sequence ID" value="XM_005786397.1"/>
</dbReference>
<dbReference type="SUPFAM" id="SSF55681">
    <property type="entry name" value="Class II aaRS and biotin synthetases"/>
    <property type="match status" value="1"/>
</dbReference>
<dbReference type="PROSITE" id="PS51483">
    <property type="entry name" value="B5"/>
    <property type="match status" value="1"/>
</dbReference>
<dbReference type="SMART" id="SM00874">
    <property type="entry name" value="B5"/>
    <property type="match status" value="1"/>
</dbReference>
<dbReference type="GO" id="GO:0003723">
    <property type="term" value="F:RNA binding"/>
    <property type="evidence" value="ECO:0007669"/>
    <property type="project" value="InterPro"/>
</dbReference>
<dbReference type="CDD" id="cd00769">
    <property type="entry name" value="PheRS_beta_core"/>
    <property type="match status" value="1"/>
</dbReference>
<keyword evidence="11" id="KW-0460">Magnesium</keyword>
<dbReference type="FunFam" id="3.30.930.10:FF:000059">
    <property type="entry name" value="phenylalanine--tRNA ligase beta subunit"/>
    <property type="match status" value="1"/>
</dbReference>
<evidence type="ECO:0000256" key="13">
    <source>
        <dbReference type="ARBA" id="ARBA00023146"/>
    </source>
</evidence>
<keyword evidence="9" id="KW-0547">Nucleotide-binding</keyword>
<dbReference type="EnsemblProtists" id="EOD34025">
    <property type="protein sequence ID" value="EOD34025"/>
    <property type="gene ID" value="EMIHUDRAFT_441352"/>
</dbReference>
<dbReference type="InterPro" id="IPR005146">
    <property type="entry name" value="B3/B4_tRNA-bd"/>
</dbReference>
<dbReference type="Gene3D" id="3.30.56.10">
    <property type="match status" value="2"/>
</dbReference>
<dbReference type="InterPro" id="IPR045060">
    <property type="entry name" value="Phe-tRNA-ligase_IIc_bsu"/>
</dbReference>
<proteinExistence type="inferred from homology"/>
<evidence type="ECO:0000256" key="5">
    <source>
        <dbReference type="ARBA" id="ARBA00012814"/>
    </source>
</evidence>
<reference evidence="18" key="1">
    <citation type="journal article" date="2013" name="Nature">
        <title>Pan genome of the phytoplankton Emiliania underpins its global distribution.</title>
        <authorList>
            <person name="Read B.A."/>
            <person name="Kegel J."/>
            <person name="Klute M.J."/>
            <person name="Kuo A."/>
            <person name="Lefebvre S.C."/>
            <person name="Maumus F."/>
            <person name="Mayer C."/>
            <person name="Miller J."/>
            <person name="Monier A."/>
            <person name="Salamov A."/>
            <person name="Young J."/>
            <person name="Aguilar M."/>
            <person name="Claverie J.M."/>
            <person name="Frickenhaus S."/>
            <person name="Gonzalez K."/>
            <person name="Herman E.K."/>
            <person name="Lin Y.C."/>
            <person name="Napier J."/>
            <person name="Ogata H."/>
            <person name="Sarno A.F."/>
            <person name="Shmutz J."/>
            <person name="Schroeder D."/>
            <person name="de Vargas C."/>
            <person name="Verret F."/>
            <person name="von Dassow P."/>
            <person name="Valentin K."/>
            <person name="Van de Peer Y."/>
            <person name="Wheeler G."/>
            <person name="Dacks J.B."/>
            <person name="Delwiche C.F."/>
            <person name="Dyhrman S.T."/>
            <person name="Glockner G."/>
            <person name="John U."/>
            <person name="Richards T."/>
            <person name="Worden A.Z."/>
            <person name="Zhang X."/>
            <person name="Grigoriev I.V."/>
            <person name="Allen A.E."/>
            <person name="Bidle K."/>
            <person name="Borodovsky M."/>
            <person name="Bowler C."/>
            <person name="Brownlee C."/>
            <person name="Cock J.M."/>
            <person name="Elias M."/>
            <person name="Gladyshev V.N."/>
            <person name="Groth M."/>
            <person name="Guda C."/>
            <person name="Hadaegh A."/>
            <person name="Iglesias-Rodriguez M.D."/>
            <person name="Jenkins J."/>
            <person name="Jones B.M."/>
            <person name="Lawson T."/>
            <person name="Leese F."/>
            <person name="Lindquist E."/>
            <person name="Lobanov A."/>
            <person name="Lomsadze A."/>
            <person name="Malik S.B."/>
            <person name="Marsh M.E."/>
            <person name="Mackinder L."/>
            <person name="Mock T."/>
            <person name="Mueller-Roeber B."/>
            <person name="Pagarete A."/>
            <person name="Parker M."/>
            <person name="Probert I."/>
            <person name="Quesneville H."/>
            <person name="Raines C."/>
            <person name="Rensing S.A."/>
            <person name="Riano-Pachon D.M."/>
            <person name="Richier S."/>
            <person name="Rokitta S."/>
            <person name="Shiraiwa Y."/>
            <person name="Soanes D.M."/>
            <person name="van der Giezen M."/>
            <person name="Wahlund T.M."/>
            <person name="Williams B."/>
            <person name="Wilson W."/>
            <person name="Wolfe G."/>
            <person name="Wurch L.L."/>
        </authorList>
    </citation>
    <scope>NUCLEOTIDE SEQUENCE</scope>
</reference>
<dbReference type="InterPro" id="IPR004531">
    <property type="entry name" value="Phe-tRNA-synth_IIc_bsu_arc_euk"/>
</dbReference>
<accession>A0A0D3KE40</accession>
<reference evidence="17" key="2">
    <citation type="submission" date="2024-10" db="UniProtKB">
        <authorList>
            <consortium name="EnsemblProtists"/>
        </authorList>
    </citation>
    <scope>IDENTIFICATION</scope>
</reference>
<evidence type="ECO:0000256" key="3">
    <source>
        <dbReference type="ARBA" id="ARBA00007438"/>
    </source>
</evidence>
<comment type="catalytic activity">
    <reaction evidence="15">
        <text>tRNA(Phe) + L-phenylalanine + ATP = L-phenylalanyl-tRNA(Phe) + AMP + diphosphate + H(+)</text>
        <dbReference type="Rhea" id="RHEA:19413"/>
        <dbReference type="Rhea" id="RHEA-COMP:9668"/>
        <dbReference type="Rhea" id="RHEA-COMP:9699"/>
        <dbReference type="ChEBI" id="CHEBI:15378"/>
        <dbReference type="ChEBI" id="CHEBI:30616"/>
        <dbReference type="ChEBI" id="CHEBI:33019"/>
        <dbReference type="ChEBI" id="CHEBI:58095"/>
        <dbReference type="ChEBI" id="CHEBI:78442"/>
        <dbReference type="ChEBI" id="CHEBI:78531"/>
        <dbReference type="ChEBI" id="CHEBI:456215"/>
        <dbReference type="EC" id="6.1.1.20"/>
    </reaction>
</comment>
<evidence type="ECO:0000259" key="16">
    <source>
        <dbReference type="PROSITE" id="PS51483"/>
    </source>
</evidence>
<keyword evidence="18" id="KW-1185">Reference proteome</keyword>
<keyword evidence="13" id="KW-0030">Aminoacyl-tRNA synthetase</keyword>
<evidence type="ECO:0000256" key="12">
    <source>
        <dbReference type="ARBA" id="ARBA00022917"/>
    </source>
</evidence>
<dbReference type="NCBIfam" id="TIGR00471">
    <property type="entry name" value="pheT_arch"/>
    <property type="match status" value="1"/>
</dbReference>
<dbReference type="KEGG" id="ehx:EMIHUDRAFT_441352"/>
<feature type="domain" description="B5" evidence="16">
    <location>
        <begin position="309"/>
        <end position="389"/>
    </location>
</feature>
<dbReference type="GO" id="GO:0004826">
    <property type="term" value="F:phenylalanine-tRNA ligase activity"/>
    <property type="evidence" value="ECO:0007669"/>
    <property type="project" value="UniProtKB-EC"/>
</dbReference>
<dbReference type="InterPro" id="IPR040659">
    <property type="entry name" value="PhetRS_B1"/>
</dbReference>
<dbReference type="GO" id="GO:0000287">
    <property type="term" value="F:magnesium ion binding"/>
    <property type="evidence" value="ECO:0007669"/>
    <property type="project" value="InterPro"/>
</dbReference>
<dbReference type="Proteomes" id="UP000013827">
    <property type="component" value="Unassembled WGS sequence"/>
</dbReference>
<dbReference type="FunFam" id="3.50.40.10:FF:000002">
    <property type="entry name" value="phenylalanine--tRNA ligase beta subunit"/>
    <property type="match status" value="1"/>
</dbReference>
<dbReference type="InterPro" id="IPR020825">
    <property type="entry name" value="Phe-tRNA_synthase-like_B3/B4"/>
</dbReference>
<evidence type="ECO:0000313" key="17">
    <source>
        <dbReference type="EnsemblProtists" id="EOD34025"/>
    </source>
</evidence>
<evidence type="ECO:0000256" key="4">
    <source>
        <dbReference type="ARBA" id="ARBA00011209"/>
    </source>
</evidence>
<dbReference type="GO" id="GO:0009328">
    <property type="term" value="C:phenylalanine-tRNA ligase complex"/>
    <property type="evidence" value="ECO:0007669"/>
    <property type="project" value="TreeGrafter"/>
</dbReference>
<dbReference type="PANTHER" id="PTHR10947:SF0">
    <property type="entry name" value="PHENYLALANINE--TRNA LIGASE BETA SUBUNIT"/>
    <property type="match status" value="1"/>
</dbReference>
<evidence type="ECO:0000256" key="7">
    <source>
        <dbReference type="ARBA" id="ARBA00022598"/>
    </source>
</evidence>